<reference evidence="2 3" key="1">
    <citation type="submission" date="2015-11" db="EMBL/GenBank/DDBJ databases">
        <title>Complete genome sequencing of a biphenyl-degrading bacterium, Pseudomonas putida KF715 (=NBRC110667).</title>
        <authorList>
            <person name="Suenaga H."/>
            <person name="Fujihara N."/>
            <person name="Watanabe T."/>
            <person name="Hirose J."/>
            <person name="Kimura N."/>
            <person name="Yamazoe A."/>
            <person name="Hosoyama A."/>
            <person name="Shimodaira J."/>
            <person name="Furukawa K."/>
        </authorList>
    </citation>
    <scope>NUCLEOTIDE SEQUENCE [LARGE SCALE GENOMIC DNA]</scope>
    <source>
        <strain evidence="2 3">KF715</strain>
        <plasmid evidence="3">Plasmid pkf715c dna</plasmid>
    </source>
</reference>
<organism evidence="2 3">
    <name type="scientific">Pseudomonas putida</name>
    <name type="common">Arthrobacter siderocapsulatus</name>
    <dbReference type="NCBI Taxonomy" id="303"/>
    <lineage>
        <taxon>Bacteria</taxon>
        <taxon>Pseudomonadati</taxon>
        <taxon>Pseudomonadota</taxon>
        <taxon>Gammaproteobacteria</taxon>
        <taxon>Pseudomonadales</taxon>
        <taxon>Pseudomonadaceae</taxon>
        <taxon>Pseudomonas</taxon>
    </lineage>
</organism>
<feature type="region of interest" description="Disordered" evidence="1">
    <location>
        <begin position="246"/>
        <end position="268"/>
    </location>
</feature>
<evidence type="ECO:0000256" key="1">
    <source>
        <dbReference type="SAM" id="MobiDB-lite"/>
    </source>
</evidence>
<sequence length="268" mass="29191">MATPAGATAPKLNGSFDQIKKGFGRYLGRWRKGIYPDYADTAAVQAFLAKPMSEAIQWAPARMIDAAEQMLELYRKASNGDHGPAGMLPVILLAMDDNFLATGADWGGQHSPRRLLQIEEGGSWYGYKHVQQDRRVQVVIIASEGGSAQSLAAQLASFIIEPKNRWFDAPYVFGQYQVPMPVTLETNRIDWMNVAPPGDAKNLKILAADITLKCTIPFFDAPREGEPNDGSANTPPGYTLLSEVELADETTGNRASGTADGVKWSSSR</sequence>
<dbReference type="RefSeq" id="WP_096427197.1">
    <property type="nucleotide sequence ID" value="NZ_AP015032.1"/>
</dbReference>
<dbReference type="Proteomes" id="UP000218731">
    <property type="component" value="Plasmid pKF715C"/>
</dbReference>
<name>A0A1L7NPQ7_PSEPU</name>
<evidence type="ECO:0000313" key="3">
    <source>
        <dbReference type="Proteomes" id="UP000218731"/>
    </source>
</evidence>
<accession>A0A1L7NPQ7</accession>
<protein>
    <submittedName>
        <fullName evidence="2">Uncharacterized protein</fullName>
    </submittedName>
</protein>
<gene>
    <name evidence="2" type="ORF">KF715C_pC320</name>
</gene>
<proteinExistence type="predicted"/>
<geneLocation type="plasmid" evidence="3">
    <name>pkf715c dna</name>
</geneLocation>
<evidence type="ECO:0000313" key="2">
    <source>
        <dbReference type="EMBL" id="BAW27465.1"/>
    </source>
</evidence>
<dbReference type="EMBL" id="AP015032">
    <property type="protein sequence ID" value="BAW27465.1"/>
    <property type="molecule type" value="Genomic_DNA"/>
</dbReference>
<keyword evidence="2" id="KW-0614">Plasmid</keyword>
<dbReference type="AlphaFoldDB" id="A0A1L7NPQ7"/>